<dbReference type="Proteomes" id="UP000317167">
    <property type="component" value="Unassembled WGS sequence"/>
</dbReference>
<sequence>MALFVFPLKSINGSNMYNNDDFRQYFANFISTGILANVPLAGSTAFQVTQTDNPSMNVIVGSGVAWIIGGQVMNTSPLSFQIPAPLTSQSRTDSIVVQWSNSSNNGDIIYKQNSTQVVQTNDVYELQLCKILVPANATNIPQANITDMRADTSVCGFSSPYEAIKTGDLLAQFKSELEANGILFSQWFETIKGQLSEDAAGNLQNEIDNLTSIKADNDKVVHNTGDEDIAGKKNFVDDASFKNITVSGEITQPYISTSFAIGYGLSVTAKRVGNLVTITFKGSNTTQLGSMANPAEKIPLGYRPIEAESVDCLVQGRHLDTYYYFNPDGSISYPGETVPINSYFRGVRSYFTNDPWPVAA</sequence>
<comment type="subcellular location">
    <subcellularLocation>
        <location evidence="1">Virion</location>
    </subcellularLocation>
</comment>
<dbReference type="AlphaFoldDB" id="A0A552YZS8"/>
<proteinExistence type="predicted"/>
<dbReference type="Gene3D" id="6.10.140.2190">
    <property type="match status" value="1"/>
</dbReference>
<evidence type="ECO:0000256" key="2">
    <source>
        <dbReference type="ARBA" id="ARBA00022581"/>
    </source>
</evidence>
<name>A0A552YZS8_9LACT</name>
<dbReference type="InterPro" id="IPR008982">
    <property type="entry name" value="Adenovirus_pIV-like_att"/>
</dbReference>
<dbReference type="RefSeq" id="WP_143459661.1">
    <property type="nucleotide sequence ID" value="NZ_VJWV01000010.1"/>
</dbReference>
<dbReference type="SUPFAM" id="SSF69349">
    <property type="entry name" value="Phage fibre proteins"/>
    <property type="match status" value="1"/>
</dbReference>
<accession>A0A552YZS8</accession>
<dbReference type="GO" id="GO:0019062">
    <property type="term" value="P:virion attachment to host cell"/>
    <property type="evidence" value="ECO:0007669"/>
    <property type="project" value="InterPro"/>
</dbReference>
<dbReference type="EMBL" id="VJWV01000010">
    <property type="protein sequence ID" value="TRW72748.1"/>
    <property type="molecule type" value="Genomic_DNA"/>
</dbReference>
<evidence type="ECO:0000313" key="4">
    <source>
        <dbReference type="Proteomes" id="UP000317167"/>
    </source>
</evidence>
<dbReference type="GO" id="GO:0007155">
    <property type="term" value="P:cell adhesion"/>
    <property type="evidence" value="ECO:0007669"/>
    <property type="project" value="InterPro"/>
</dbReference>
<evidence type="ECO:0000313" key="3">
    <source>
        <dbReference type="EMBL" id="TRW72748.1"/>
    </source>
</evidence>
<reference evidence="3 4" key="1">
    <citation type="submission" date="2019-07" db="EMBL/GenBank/DDBJ databases">
        <title>Draft genome of 7 Lactococcus lactis strains isolated from an artisanal cheese production.</title>
        <authorList>
            <person name="Biolcati F."/>
            <person name="Bottero M.T."/>
            <person name="Dalmasso A."/>
            <person name="Mcauliffe O."/>
        </authorList>
    </citation>
    <scope>NUCLEOTIDE SEQUENCE [LARGE SCALE GENOMIC DNA]</scope>
    <source>
        <strain evidence="3 4">MRS45.2</strain>
    </source>
</reference>
<dbReference type="SUPFAM" id="SSF49835">
    <property type="entry name" value="Virus attachment protein globular domain"/>
    <property type="match status" value="1"/>
</dbReference>
<evidence type="ECO:0000256" key="1">
    <source>
        <dbReference type="ARBA" id="ARBA00004328"/>
    </source>
</evidence>
<dbReference type="Gene3D" id="2.60.40.1830">
    <property type="entry name" value="Phage tail base-plate Siphoviridae RBP, head domain"/>
    <property type="match status" value="1"/>
</dbReference>
<organism evidence="3 4">
    <name type="scientific">Lactococcus lactis</name>
    <dbReference type="NCBI Taxonomy" id="1358"/>
    <lineage>
        <taxon>Bacteria</taxon>
        <taxon>Bacillati</taxon>
        <taxon>Bacillota</taxon>
        <taxon>Bacilli</taxon>
        <taxon>Lactobacillales</taxon>
        <taxon>Streptococcaceae</taxon>
        <taxon>Lactococcus</taxon>
    </lineage>
</organism>
<gene>
    <name evidence="3" type="ORF">FNJ53_10580</name>
</gene>
<keyword evidence="2" id="KW-0945">Host-virus interaction</keyword>
<protein>
    <submittedName>
        <fullName evidence="3">Uncharacterized protein</fullName>
    </submittedName>
</protein>
<comment type="caution">
    <text evidence="3">The sequence shown here is derived from an EMBL/GenBank/DDBJ whole genome shotgun (WGS) entry which is preliminary data.</text>
</comment>